<dbReference type="InterPro" id="IPR021848">
    <property type="entry name" value="HODM_asu-like"/>
</dbReference>
<dbReference type="Proteomes" id="UP000198994">
    <property type="component" value="Unassembled WGS sequence"/>
</dbReference>
<name>A0A1G7GM59_9RHOB</name>
<reference evidence="2" key="1">
    <citation type="submission" date="2016-10" db="EMBL/GenBank/DDBJ databases">
        <authorList>
            <person name="Varghese N."/>
            <person name="Submissions S."/>
        </authorList>
    </citation>
    <scope>NUCLEOTIDE SEQUENCE [LARGE SCALE GENOMIC DNA]</scope>
    <source>
        <strain evidence="2">DSM 10146</strain>
    </source>
</reference>
<sequence length="247" mass="27801">MILQTRLPYDPDTARPLPNIGPIPMSEWLLADEAYGAQMAERARLLAERREDVVQLDPDARPAADELLEVVLENLPAGFSRSGETVRRPDGETVTLDRDDPLGTLSRLVQEDLCILEKRPGSDEHVLTGALLCFPASWRLSAKFMHPLVHIHIPVADYDAALARRVQRLFDGIQAGRPLMRFNRLWYQDATLHQPVSRQHRPGAQAESAPFFRSERQCLVRLPRTGAVAFTIHTYVLERETVLGLSA</sequence>
<gene>
    <name evidence="1" type="ORF">SAMN04488105_10987</name>
</gene>
<protein>
    <recommendedName>
        <fullName evidence="3">DUF3445 domain-containing protein</fullName>
    </recommendedName>
</protein>
<evidence type="ECO:0000313" key="1">
    <source>
        <dbReference type="EMBL" id="SDE89227.1"/>
    </source>
</evidence>
<evidence type="ECO:0000313" key="2">
    <source>
        <dbReference type="Proteomes" id="UP000198994"/>
    </source>
</evidence>
<dbReference type="Pfam" id="PF11927">
    <property type="entry name" value="HODM_asu-like"/>
    <property type="match status" value="1"/>
</dbReference>
<dbReference type="STRING" id="282683.SAMN04488105_10987"/>
<accession>A0A1G7GM59</accession>
<dbReference type="AlphaFoldDB" id="A0A1G7GM59"/>
<organism evidence="1 2">
    <name type="scientific">Salipiger thiooxidans</name>
    <dbReference type="NCBI Taxonomy" id="282683"/>
    <lineage>
        <taxon>Bacteria</taxon>
        <taxon>Pseudomonadati</taxon>
        <taxon>Pseudomonadota</taxon>
        <taxon>Alphaproteobacteria</taxon>
        <taxon>Rhodobacterales</taxon>
        <taxon>Roseobacteraceae</taxon>
        <taxon>Salipiger</taxon>
    </lineage>
</organism>
<evidence type="ECO:0008006" key="3">
    <source>
        <dbReference type="Google" id="ProtNLM"/>
    </source>
</evidence>
<dbReference type="OrthoDB" id="5242510at2"/>
<proteinExistence type="predicted"/>
<dbReference type="EMBL" id="FNAV01000009">
    <property type="protein sequence ID" value="SDE89227.1"/>
    <property type="molecule type" value="Genomic_DNA"/>
</dbReference>
<keyword evidence="2" id="KW-1185">Reference proteome</keyword>
<dbReference type="RefSeq" id="WP_089960515.1">
    <property type="nucleotide sequence ID" value="NZ_FNAV01000009.1"/>
</dbReference>